<dbReference type="InterPro" id="IPR036366">
    <property type="entry name" value="PGBDSf"/>
</dbReference>
<evidence type="ECO:0000313" key="3">
    <source>
        <dbReference type="EMBL" id="GAA1823895.1"/>
    </source>
</evidence>
<feature type="chain" id="PRO_5045706760" description="Peptidoglycan binding-like domain-containing protein" evidence="1">
    <location>
        <begin position="29"/>
        <end position="135"/>
    </location>
</feature>
<dbReference type="EMBL" id="BAAANK010000001">
    <property type="protein sequence ID" value="GAA1823895.1"/>
    <property type="molecule type" value="Genomic_DNA"/>
</dbReference>
<accession>A0ABN2MG42</accession>
<dbReference type="RefSeq" id="WP_157428552.1">
    <property type="nucleotide sequence ID" value="NZ_BAAANK010000001.1"/>
</dbReference>
<dbReference type="SUPFAM" id="SSF47090">
    <property type="entry name" value="PGBD-like"/>
    <property type="match status" value="1"/>
</dbReference>
<evidence type="ECO:0000256" key="1">
    <source>
        <dbReference type="SAM" id="SignalP"/>
    </source>
</evidence>
<comment type="caution">
    <text evidence="3">The sequence shown here is derived from an EMBL/GenBank/DDBJ whole genome shotgun (WGS) entry which is preliminary data.</text>
</comment>
<keyword evidence="4" id="KW-1185">Reference proteome</keyword>
<dbReference type="Gene3D" id="1.10.101.10">
    <property type="entry name" value="PGBD-like superfamily/PGBD"/>
    <property type="match status" value="1"/>
</dbReference>
<feature type="signal peptide" evidence="1">
    <location>
        <begin position="1"/>
        <end position="28"/>
    </location>
</feature>
<name>A0ABN2MG42_9MICO</name>
<gene>
    <name evidence="3" type="ORF">GCM10009750_03160</name>
</gene>
<dbReference type="InterPro" id="IPR002477">
    <property type="entry name" value="Peptidoglycan-bd-like"/>
</dbReference>
<reference evidence="3 4" key="1">
    <citation type="journal article" date="2019" name="Int. J. Syst. Evol. Microbiol.">
        <title>The Global Catalogue of Microorganisms (GCM) 10K type strain sequencing project: providing services to taxonomists for standard genome sequencing and annotation.</title>
        <authorList>
            <consortium name="The Broad Institute Genomics Platform"/>
            <consortium name="The Broad Institute Genome Sequencing Center for Infectious Disease"/>
            <person name="Wu L."/>
            <person name="Ma J."/>
        </authorList>
    </citation>
    <scope>NUCLEOTIDE SEQUENCE [LARGE SCALE GENOMIC DNA]</scope>
    <source>
        <strain evidence="3 4">JCM 14323</strain>
    </source>
</reference>
<organism evidence="3 4">
    <name type="scientific">Agromyces salentinus</name>
    <dbReference type="NCBI Taxonomy" id="269421"/>
    <lineage>
        <taxon>Bacteria</taxon>
        <taxon>Bacillati</taxon>
        <taxon>Actinomycetota</taxon>
        <taxon>Actinomycetes</taxon>
        <taxon>Micrococcales</taxon>
        <taxon>Microbacteriaceae</taxon>
        <taxon>Agromyces</taxon>
    </lineage>
</organism>
<evidence type="ECO:0000313" key="4">
    <source>
        <dbReference type="Proteomes" id="UP001501746"/>
    </source>
</evidence>
<protein>
    <recommendedName>
        <fullName evidence="2">Peptidoglycan binding-like domain-containing protein</fullName>
    </recommendedName>
</protein>
<sequence>MRLKNRVRTVIAAATVALALGGTLSVAAAPAPAEAAGRCVDYQYSYGGYAGCVGNIQVLLNAFQPRLGSYGKLAVDNSYGPATRSAVIAFQRYFGLAADGIVGRQTWGVLCGPQMGPGPISWYPYATARAAGCNI</sequence>
<proteinExistence type="predicted"/>
<dbReference type="Pfam" id="PF01471">
    <property type="entry name" value="PG_binding_1"/>
    <property type="match status" value="1"/>
</dbReference>
<dbReference type="InterPro" id="IPR036365">
    <property type="entry name" value="PGBD-like_sf"/>
</dbReference>
<evidence type="ECO:0000259" key="2">
    <source>
        <dbReference type="Pfam" id="PF01471"/>
    </source>
</evidence>
<keyword evidence="1" id="KW-0732">Signal</keyword>
<feature type="domain" description="Peptidoglycan binding-like" evidence="2">
    <location>
        <begin position="57"/>
        <end position="110"/>
    </location>
</feature>
<dbReference type="Proteomes" id="UP001501746">
    <property type="component" value="Unassembled WGS sequence"/>
</dbReference>